<evidence type="ECO:0000256" key="1">
    <source>
        <dbReference type="SAM" id="MobiDB-lite"/>
    </source>
</evidence>
<evidence type="ECO:0000313" key="2">
    <source>
        <dbReference type="EMBL" id="MDP5309293.1"/>
    </source>
</evidence>
<feature type="non-terminal residue" evidence="2">
    <location>
        <position position="1"/>
    </location>
</feature>
<dbReference type="EMBL" id="JAVAMQ010000069">
    <property type="protein sequence ID" value="MDP5309293.1"/>
    <property type="molecule type" value="Genomic_DNA"/>
</dbReference>
<sequence length="99" mass="10538">NNDIHVLSALHAGDPLATPNVCRIAKNHVGGWLGALATSTGNATIDGADFGRCSAETRAVVQGDVDLGTIRGALTTRTARRRSRTRRSPHGRPRRSRCP</sequence>
<dbReference type="RefSeq" id="WP_305965084.1">
    <property type="nucleotide sequence ID" value="NZ_JAVAMQ010000069.1"/>
</dbReference>
<protein>
    <submittedName>
        <fullName evidence="2">Uncharacterized protein</fullName>
    </submittedName>
</protein>
<feature type="region of interest" description="Disordered" evidence="1">
    <location>
        <begin position="72"/>
        <end position="99"/>
    </location>
</feature>
<evidence type="ECO:0000313" key="3">
    <source>
        <dbReference type="Proteomes" id="UP001224997"/>
    </source>
</evidence>
<gene>
    <name evidence="2" type="ORF">Q5Y72_19710</name>
</gene>
<dbReference type="Proteomes" id="UP001224997">
    <property type="component" value="Unassembled WGS sequence"/>
</dbReference>
<accession>A0ABT9JHH6</accession>
<keyword evidence="3" id="KW-1185">Reference proteome</keyword>
<organism evidence="2 3">
    <name type="scientific">Paracoccus spongiarum</name>
    <dbReference type="NCBI Taxonomy" id="3064387"/>
    <lineage>
        <taxon>Bacteria</taxon>
        <taxon>Pseudomonadati</taxon>
        <taxon>Pseudomonadota</taxon>
        <taxon>Alphaproteobacteria</taxon>
        <taxon>Rhodobacterales</taxon>
        <taxon>Paracoccaceae</taxon>
        <taxon>Paracoccus</taxon>
    </lineage>
</organism>
<proteinExistence type="predicted"/>
<reference evidence="2 3" key="1">
    <citation type="submission" date="2023-08" db="EMBL/GenBank/DDBJ databases">
        <authorList>
            <person name="Park J.-S."/>
        </authorList>
    </citation>
    <scope>NUCLEOTIDE SEQUENCE [LARGE SCALE GENOMIC DNA]</scope>
    <source>
        <strain evidence="2 3">2205BS29-5</strain>
    </source>
</reference>
<feature type="compositionally biased region" description="Basic residues" evidence="1">
    <location>
        <begin position="78"/>
        <end position="99"/>
    </location>
</feature>
<comment type="caution">
    <text evidence="2">The sequence shown here is derived from an EMBL/GenBank/DDBJ whole genome shotgun (WGS) entry which is preliminary data.</text>
</comment>
<name>A0ABT9JHH6_9RHOB</name>